<feature type="transmembrane region" description="Helical" evidence="1">
    <location>
        <begin position="80"/>
        <end position="98"/>
    </location>
</feature>
<dbReference type="RefSeq" id="WP_099470787.1">
    <property type="nucleotide sequence ID" value="NZ_CP041025.1"/>
</dbReference>
<sequence>MRRHMTQKNHDTAFAKGLILILISVLFWGILPLALKFSLQKLDGVTITWFRFLVALGVCAVIQYFNGALAQFRTLTRRDWTLLTAAALFLIIDYVGYISSLNYISPSASIVFTQVTPFFLTIGGVIVFKERMSALQVLCFVLLFAGLVLFFHDSLISALTTEAMLWQGVFLTVGAALFWTFYAMLQKKLSQKLSPSNILLFTYGLAIVVLFPASDTSGFAALTPLDWSLLTFCAFNTIIAYGAFAEALHYWDASQVGSVLATTPLFTIAATFTASLIWPGLYTADQVSLGGWIGIALVIFSVAGFNIVKHRRTKALQALAATPC</sequence>
<keyword evidence="1" id="KW-0472">Membrane</keyword>
<accession>A0A2G4YVY9</accession>
<dbReference type="InParanoid" id="A0A2G4YVY9"/>
<feature type="transmembrane region" description="Helical" evidence="1">
    <location>
        <begin position="225"/>
        <end position="244"/>
    </location>
</feature>
<evidence type="ECO:0000313" key="4">
    <source>
        <dbReference type="Proteomes" id="UP000229730"/>
    </source>
</evidence>
<dbReference type="PANTHER" id="PTHR22911:SF134">
    <property type="entry name" value="DMT FAMILY TRANSPORTER"/>
    <property type="match status" value="1"/>
</dbReference>
<feature type="transmembrane region" description="Helical" evidence="1">
    <location>
        <begin position="110"/>
        <end position="128"/>
    </location>
</feature>
<name>A0A2G4YVY9_9PROT</name>
<feature type="transmembrane region" description="Helical" evidence="1">
    <location>
        <begin position="289"/>
        <end position="308"/>
    </location>
</feature>
<feature type="transmembrane region" description="Helical" evidence="1">
    <location>
        <begin position="47"/>
        <end position="68"/>
    </location>
</feature>
<dbReference type="OrthoDB" id="8479066at2"/>
<dbReference type="FunCoup" id="A0A2G4YVY9">
    <property type="interactions" value="45"/>
</dbReference>
<evidence type="ECO:0000313" key="3">
    <source>
        <dbReference type="EMBL" id="PHZ86410.1"/>
    </source>
</evidence>
<proteinExistence type="predicted"/>
<keyword evidence="1" id="KW-1133">Transmembrane helix</keyword>
<dbReference type="PANTHER" id="PTHR22911">
    <property type="entry name" value="ACYL-MALONYL CONDENSING ENZYME-RELATED"/>
    <property type="match status" value="1"/>
</dbReference>
<keyword evidence="4" id="KW-1185">Reference proteome</keyword>
<evidence type="ECO:0000256" key="1">
    <source>
        <dbReference type="SAM" id="Phobius"/>
    </source>
</evidence>
<dbReference type="InterPro" id="IPR000620">
    <property type="entry name" value="EamA_dom"/>
</dbReference>
<feature type="transmembrane region" description="Helical" evidence="1">
    <location>
        <begin position="135"/>
        <end position="152"/>
    </location>
</feature>
<dbReference type="SUPFAM" id="SSF103481">
    <property type="entry name" value="Multidrug resistance efflux transporter EmrE"/>
    <property type="match status" value="1"/>
</dbReference>
<gene>
    <name evidence="3" type="ORF">CRD36_00535</name>
</gene>
<dbReference type="GO" id="GO:0016020">
    <property type="term" value="C:membrane"/>
    <property type="evidence" value="ECO:0007669"/>
    <property type="project" value="InterPro"/>
</dbReference>
<organism evidence="3 4">
    <name type="scientific">Paremcibacter congregatus</name>
    <dbReference type="NCBI Taxonomy" id="2043170"/>
    <lineage>
        <taxon>Bacteria</taxon>
        <taxon>Pseudomonadati</taxon>
        <taxon>Pseudomonadota</taxon>
        <taxon>Alphaproteobacteria</taxon>
        <taxon>Emcibacterales</taxon>
        <taxon>Emcibacteraceae</taxon>
        <taxon>Paremcibacter</taxon>
    </lineage>
</organism>
<dbReference type="EMBL" id="PDEM01000007">
    <property type="protein sequence ID" value="PHZ86410.1"/>
    <property type="molecule type" value="Genomic_DNA"/>
</dbReference>
<dbReference type="AlphaFoldDB" id="A0A2G4YVY9"/>
<feature type="transmembrane region" description="Helical" evidence="1">
    <location>
        <begin position="164"/>
        <end position="185"/>
    </location>
</feature>
<dbReference type="InterPro" id="IPR037185">
    <property type="entry name" value="EmrE-like"/>
</dbReference>
<reference evidence="3 4" key="1">
    <citation type="submission" date="2017-10" db="EMBL/GenBank/DDBJ databases">
        <title>Frigbacter circumglobatus gen. nov. sp. nov., isolated from sediment cultured in situ.</title>
        <authorList>
            <person name="Zhao Z."/>
        </authorList>
    </citation>
    <scope>NUCLEOTIDE SEQUENCE [LARGE SCALE GENOMIC DNA]</scope>
    <source>
        <strain evidence="3 4">ZYL</strain>
    </source>
</reference>
<protein>
    <submittedName>
        <fullName evidence="3">EamA family transporter</fullName>
    </submittedName>
</protein>
<feature type="transmembrane region" description="Helical" evidence="1">
    <location>
        <begin position="197"/>
        <end position="213"/>
    </location>
</feature>
<dbReference type="Proteomes" id="UP000229730">
    <property type="component" value="Unassembled WGS sequence"/>
</dbReference>
<comment type="caution">
    <text evidence="3">The sequence shown here is derived from an EMBL/GenBank/DDBJ whole genome shotgun (WGS) entry which is preliminary data.</text>
</comment>
<feature type="transmembrane region" description="Helical" evidence="1">
    <location>
        <begin position="256"/>
        <end position="277"/>
    </location>
</feature>
<dbReference type="Pfam" id="PF00892">
    <property type="entry name" value="EamA"/>
    <property type="match status" value="2"/>
</dbReference>
<feature type="transmembrane region" description="Helical" evidence="1">
    <location>
        <begin position="12"/>
        <end position="35"/>
    </location>
</feature>
<keyword evidence="1" id="KW-0812">Transmembrane</keyword>
<evidence type="ECO:0000259" key="2">
    <source>
        <dbReference type="Pfam" id="PF00892"/>
    </source>
</evidence>
<feature type="domain" description="EamA" evidence="2">
    <location>
        <begin position="16"/>
        <end position="150"/>
    </location>
</feature>
<feature type="domain" description="EamA" evidence="2">
    <location>
        <begin position="167"/>
        <end position="304"/>
    </location>
</feature>